<keyword evidence="1" id="KW-1133">Transmembrane helix</keyword>
<sequence length="65" mass="7293">MGFVNKLAWFILLALILCKALGWTTITWLPIIIYGGILLVLNIFVVAFVVLVAAAMSYEKKHKNE</sequence>
<keyword evidence="3" id="KW-1185">Reference proteome</keyword>
<gene>
    <name evidence="2" type="ORF">FC56_GL000269</name>
</gene>
<accession>A0A0R2CV51</accession>
<feature type="transmembrane region" description="Helical" evidence="1">
    <location>
        <begin position="32"/>
        <end position="56"/>
    </location>
</feature>
<protein>
    <submittedName>
        <fullName evidence="2">Uncharacterized protein</fullName>
    </submittedName>
</protein>
<reference evidence="2 3" key="1">
    <citation type="journal article" date="2015" name="Genome Announc.">
        <title>Expanding the biotechnology potential of lactobacilli through comparative genomics of 213 strains and associated genera.</title>
        <authorList>
            <person name="Sun Z."/>
            <person name="Harris H.M."/>
            <person name="McCann A."/>
            <person name="Guo C."/>
            <person name="Argimon S."/>
            <person name="Zhang W."/>
            <person name="Yang X."/>
            <person name="Jeffery I.B."/>
            <person name="Cooney J.C."/>
            <person name="Kagawa T.F."/>
            <person name="Liu W."/>
            <person name="Song Y."/>
            <person name="Salvetti E."/>
            <person name="Wrobel A."/>
            <person name="Rasinkangas P."/>
            <person name="Parkhill J."/>
            <person name="Rea M.C."/>
            <person name="O'Sullivan O."/>
            <person name="Ritari J."/>
            <person name="Douillard F.P."/>
            <person name="Paul Ross R."/>
            <person name="Yang R."/>
            <person name="Briner A.E."/>
            <person name="Felis G.E."/>
            <person name="de Vos W.M."/>
            <person name="Barrangou R."/>
            <person name="Klaenhammer T.R."/>
            <person name="Caufield P.W."/>
            <person name="Cui Y."/>
            <person name="Zhang H."/>
            <person name="O'Toole P.W."/>
        </authorList>
    </citation>
    <scope>NUCLEOTIDE SEQUENCE [LARGE SCALE GENOMIC DNA]</scope>
    <source>
        <strain evidence="2 3">DSM 24302</strain>
    </source>
</reference>
<proteinExistence type="predicted"/>
<keyword evidence="1" id="KW-0812">Transmembrane</keyword>
<evidence type="ECO:0000313" key="3">
    <source>
        <dbReference type="Proteomes" id="UP000051256"/>
    </source>
</evidence>
<dbReference type="STRING" id="1423802.FC56_GL000269"/>
<organism evidence="2 3">
    <name type="scientific">Lentilactobacillus senioris DSM 24302 = JCM 17472</name>
    <dbReference type="NCBI Taxonomy" id="1423802"/>
    <lineage>
        <taxon>Bacteria</taxon>
        <taxon>Bacillati</taxon>
        <taxon>Bacillota</taxon>
        <taxon>Bacilli</taxon>
        <taxon>Lactobacillales</taxon>
        <taxon>Lactobacillaceae</taxon>
        <taxon>Lentilactobacillus</taxon>
    </lineage>
</organism>
<dbReference type="RefSeq" id="WP_054669183.1">
    <property type="nucleotide sequence ID" value="NZ_AYZR01000008.1"/>
</dbReference>
<evidence type="ECO:0000313" key="2">
    <source>
        <dbReference type="EMBL" id="KRM93556.1"/>
    </source>
</evidence>
<evidence type="ECO:0000256" key="1">
    <source>
        <dbReference type="SAM" id="Phobius"/>
    </source>
</evidence>
<name>A0A0R2CV51_9LACO</name>
<dbReference type="EMBL" id="AYZR01000008">
    <property type="protein sequence ID" value="KRM93556.1"/>
    <property type="molecule type" value="Genomic_DNA"/>
</dbReference>
<dbReference type="PATRIC" id="fig|1423802.4.peg.277"/>
<dbReference type="AlphaFoldDB" id="A0A0R2CV51"/>
<comment type="caution">
    <text evidence="2">The sequence shown here is derived from an EMBL/GenBank/DDBJ whole genome shotgun (WGS) entry which is preliminary data.</text>
</comment>
<dbReference type="Proteomes" id="UP000051256">
    <property type="component" value="Unassembled WGS sequence"/>
</dbReference>
<keyword evidence="1" id="KW-0472">Membrane</keyword>